<dbReference type="InterPro" id="IPR006132">
    <property type="entry name" value="Asp/Orn_carbamoyltranf_P-bd"/>
</dbReference>
<reference evidence="10" key="2">
    <citation type="submission" date="2020-09" db="EMBL/GenBank/DDBJ databases">
        <authorList>
            <person name="Sun Q."/>
            <person name="Zhou Y."/>
        </authorList>
    </citation>
    <scope>NUCLEOTIDE SEQUENCE</scope>
    <source>
        <strain evidence="10">CGMCC 1.15179</strain>
    </source>
</reference>
<feature type="binding site" evidence="7">
    <location>
        <position position="140"/>
    </location>
    <ligand>
        <name>carbamoyl phosphate</name>
        <dbReference type="ChEBI" id="CHEBI:58228"/>
    </ligand>
</feature>
<feature type="binding site" evidence="7">
    <location>
        <position position="263"/>
    </location>
    <ligand>
        <name>carbamoyl phosphate</name>
        <dbReference type="ChEBI" id="CHEBI:58228"/>
    </ligand>
</feature>
<gene>
    <name evidence="7 10" type="primary">pyrB</name>
    <name evidence="10" type="ORF">GCM10011571_25520</name>
</gene>
<comment type="function">
    <text evidence="5 7">Catalyzes the condensation of carbamoyl phosphate and aspartate to form carbamoyl aspartate and inorganic phosphate, the committed step in the de novo pyrimidine nucleotide biosynthesis pathway.</text>
</comment>
<evidence type="ECO:0000313" key="10">
    <source>
        <dbReference type="EMBL" id="GGE22344.1"/>
    </source>
</evidence>
<evidence type="ECO:0000313" key="11">
    <source>
        <dbReference type="Proteomes" id="UP000625210"/>
    </source>
</evidence>
<comment type="catalytic activity">
    <reaction evidence="6 7">
        <text>carbamoyl phosphate + L-aspartate = N-carbamoyl-L-aspartate + phosphate + H(+)</text>
        <dbReference type="Rhea" id="RHEA:20013"/>
        <dbReference type="ChEBI" id="CHEBI:15378"/>
        <dbReference type="ChEBI" id="CHEBI:29991"/>
        <dbReference type="ChEBI" id="CHEBI:32814"/>
        <dbReference type="ChEBI" id="CHEBI:43474"/>
        <dbReference type="ChEBI" id="CHEBI:58228"/>
        <dbReference type="EC" id="2.1.3.2"/>
    </reaction>
</comment>
<accession>A0A8J2YEE4</accession>
<feature type="binding site" evidence="7">
    <location>
        <position position="137"/>
    </location>
    <ligand>
        <name>carbamoyl phosphate</name>
        <dbReference type="ChEBI" id="CHEBI:58228"/>
    </ligand>
</feature>
<reference evidence="10" key="1">
    <citation type="journal article" date="2014" name="Int. J. Syst. Evol. Microbiol.">
        <title>Complete genome sequence of Corynebacterium casei LMG S-19264T (=DSM 44701T), isolated from a smear-ripened cheese.</title>
        <authorList>
            <consortium name="US DOE Joint Genome Institute (JGI-PGF)"/>
            <person name="Walter F."/>
            <person name="Albersmeier A."/>
            <person name="Kalinowski J."/>
            <person name="Ruckert C."/>
        </authorList>
    </citation>
    <scope>NUCLEOTIDE SEQUENCE</scope>
    <source>
        <strain evidence="10">CGMCC 1.15179</strain>
    </source>
</reference>
<feature type="binding site" evidence="7">
    <location>
        <position position="222"/>
    </location>
    <ligand>
        <name>L-aspartate</name>
        <dbReference type="ChEBI" id="CHEBI:29991"/>
    </ligand>
</feature>
<dbReference type="GO" id="GO:0004070">
    <property type="term" value="F:aspartate carbamoyltransferase activity"/>
    <property type="evidence" value="ECO:0007669"/>
    <property type="project" value="UniProtKB-UniRule"/>
</dbReference>
<evidence type="ECO:0000259" key="8">
    <source>
        <dbReference type="Pfam" id="PF00185"/>
    </source>
</evidence>
<dbReference type="RefSeq" id="WP_188648276.1">
    <property type="nucleotide sequence ID" value="NZ_BMHQ01000009.1"/>
</dbReference>
<feature type="binding site" evidence="7">
    <location>
        <position position="86"/>
    </location>
    <ligand>
        <name>L-aspartate</name>
        <dbReference type="ChEBI" id="CHEBI:29991"/>
    </ligand>
</feature>
<feature type="binding site" evidence="7">
    <location>
        <position position="59"/>
    </location>
    <ligand>
        <name>carbamoyl phosphate</name>
        <dbReference type="ChEBI" id="CHEBI:58228"/>
    </ligand>
</feature>
<feature type="binding site" evidence="7">
    <location>
        <position position="58"/>
    </location>
    <ligand>
        <name>carbamoyl phosphate</name>
        <dbReference type="ChEBI" id="CHEBI:58228"/>
    </ligand>
</feature>
<dbReference type="PANTHER" id="PTHR45753:SF6">
    <property type="entry name" value="ASPARTATE CARBAMOYLTRANSFERASE"/>
    <property type="match status" value="1"/>
</dbReference>
<evidence type="ECO:0000256" key="2">
    <source>
        <dbReference type="ARBA" id="ARBA00008896"/>
    </source>
</evidence>
<feature type="domain" description="Aspartate/ornithine carbamoyltransferase carbamoyl-P binding" evidence="9">
    <location>
        <begin position="9"/>
        <end position="150"/>
    </location>
</feature>
<dbReference type="NCBIfam" id="NF002032">
    <property type="entry name" value="PRK00856.1"/>
    <property type="match status" value="1"/>
</dbReference>
<evidence type="ECO:0000256" key="5">
    <source>
        <dbReference type="ARBA" id="ARBA00043884"/>
    </source>
</evidence>
<dbReference type="PRINTS" id="PR00101">
    <property type="entry name" value="ATCASE"/>
</dbReference>
<dbReference type="InterPro" id="IPR036901">
    <property type="entry name" value="Asp/Orn_carbamoylTrfase_sf"/>
</dbReference>
<dbReference type="InterPro" id="IPR002082">
    <property type="entry name" value="Asp_carbamoyltransf"/>
</dbReference>
<dbReference type="PRINTS" id="PR00100">
    <property type="entry name" value="AOTCASE"/>
</dbReference>
<dbReference type="EC" id="2.1.3.2" evidence="7"/>
<evidence type="ECO:0000256" key="4">
    <source>
        <dbReference type="ARBA" id="ARBA00022975"/>
    </source>
</evidence>
<dbReference type="NCBIfam" id="TIGR00670">
    <property type="entry name" value="asp_carb_tr"/>
    <property type="match status" value="1"/>
</dbReference>
<dbReference type="GO" id="GO:0005829">
    <property type="term" value="C:cytosol"/>
    <property type="evidence" value="ECO:0007669"/>
    <property type="project" value="TreeGrafter"/>
</dbReference>
<name>A0A8J2YEE4_9BACL</name>
<dbReference type="UniPathway" id="UPA00070">
    <property type="reaction ID" value="UER00116"/>
</dbReference>
<dbReference type="GO" id="GO:0006520">
    <property type="term" value="P:amino acid metabolic process"/>
    <property type="evidence" value="ECO:0007669"/>
    <property type="project" value="InterPro"/>
</dbReference>
<proteinExistence type="inferred from homology"/>
<comment type="pathway">
    <text evidence="1 7">Pyrimidine metabolism; UMP biosynthesis via de novo pathway; (S)-dihydroorotate from bicarbonate: step 2/3.</text>
</comment>
<feature type="binding site" evidence="7">
    <location>
        <position position="264"/>
    </location>
    <ligand>
        <name>carbamoyl phosphate</name>
        <dbReference type="ChEBI" id="CHEBI:58228"/>
    </ligand>
</feature>
<dbReference type="GO" id="GO:0016597">
    <property type="term" value="F:amino acid binding"/>
    <property type="evidence" value="ECO:0007669"/>
    <property type="project" value="InterPro"/>
</dbReference>
<dbReference type="AlphaFoldDB" id="A0A8J2YEE4"/>
<dbReference type="SUPFAM" id="SSF53671">
    <property type="entry name" value="Aspartate/ornithine carbamoyltransferase"/>
    <property type="match status" value="1"/>
</dbReference>
<feature type="binding site" evidence="7">
    <location>
        <position position="108"/>
    </location>
    <ligand>
        <name>carbamoyl phosphate</name>
        <dbReference type="ChEBI" id="CHEBI:58228"/>
    </ligand>
</feature>
<dbReference type="GO" id="GO:0006207">
    <property type="term" value="P:'de novo' pyrimidine nucleobase biosynthetic process"/>
    <property type="evidence" value="ECO:0007669"/>
    <property type="project" value="InterPro"/>
</dbReference>
<sequence length="305" mass="34095">MLMAMESRRHLLDTDGLSREEIQELLDRAKYWKQQGKQKHALGAGRFAANLFYEPSTRTRVSFEVAEKRLGMETIQFNPDTSSGVKGETLQDTMKTLASIGVEIAVVRHAGVGVLAELAREDLGLSLVNAGEGNGGHPTQALLDLFTMQEHFGEVAGLRVAIIGDIHHSRVARSNVWALKTMGAEVVLSGPASMRDAQLEQHAPYVPVDEAVRQTDVVMMLRVQLERHRETIFTSADDYLRAYGLTGKRESMMQPHAIIMHPGPVNRGVEMEDRFVEHPRSLIFEQMANGVWIRMAVLERSLEKE</sequence>
<feature type="binding site" evidence="7">
    <location>
        <position position="170"/>
    </location>
    <ligand>
        <name>L-aspartate</name>
        <dbReference type="ChEBI" id="CHEBI:29991"/>
    </ligand>
</feature>
<dbReference type="HAMAP" id="MF_00001">
    <property type="entry name" value="Asp_carb_tr"/>
    <property type="match status" value="1"/>
</dbReference>
<evidence type="ECO:0000259" key="9">
    <source>
        <dbReference type="Pfam" id="PF02729"/>
    </source>
</evidence>
<keyword evidence="3 7" id="KW-0808">Transferase</keyword>
<dbReference type="InterPro" id="IPR006131">
    <property type="entry name" value="Asp_carbamoyltransf_Asp/Orn-bd"/>
</dbReference>
<organism evidence="10 11">
    <name type="scientific">Marinithermofilum abyssi</name>
    <dbReference type="NCBI Taxonomy" id="1571185"/>
    <lineage>
        <taxon>Bacteria</taxon>
        <taxon>Bacillati</taxon>
        <taxon>Bacillota</taxon>
        <taxon>Bacilli</taxon>
        <taxon>Bacillales</taxon>
        <taxon>Thermoactinomycetaceae</taxon>
        <taxon>Marinithermofilum</taxon>
    </lineage>
</organism>
<keyword evidence="4 7" id="KW-0665">Pyrimidine biosynthesis</keyword>
<keyword evidence="11" id="KW-1185">Reference proteome</keyword>
<dbReference type="Pfam" id="PF00185">
    <property type="entry name" value="OTCace"/>
    <property type="match status" value="1"/>
</dbReference>
<dbReference type="GO" id="GO:0044205">
    <property type="term" value="P:'de novo' UMP biosynthetic process"/>
    <property type="evidence" value="ECO:0007669"/>
    <property type="project" value="UniProtKB-UniRule"/>
</dbReference>
<evidence type="ECO:0000256" key="3">
    <source>
        <dbReference type="ARBA" id="ARBA00022679"/>
    </source>
</evidence>
<comment type="similarity">
    <text evidence="2 7">Belongs to the aspartate/ornithine carbamoyltransferase superfamily. ATCase family.</text>
</comment>
<comment type="caution">
    <text evidence="10">The sequence shown here is derived from an EMBL/GenBank/DDBJ whole genome shotgun (WGS) entry which is preliminary data.</text>
</comment>
<dbReference type="Gene3D" id="3.40.50.1370">
    <property type="entry name" value="Aspartate/ornithine carbamoyltransferase"/>
    <property type="match status" value="2"/>
</dbReference>
<evidence type="ECO:0000256" key="1">
    <source>
        <dbReference type="ARBA" id="ARBA00004852"/>
    </source>
</evidence>
<dbReference type="PANTHER" id="PTHR45753">
    <property type="entry name" value="ORNITHINE CARBAMOYLTRANSFERASE, MITOCHONDRIAL"/>
    <property type="match status" value="1"/>
</dbReference>
<protein>
    <recommendedName>
        <fullName evidence="7">Aspartate carbamoyltransferase</fullName>
        <ecNumber evidence="7">2.1.3.2</ecNumber>
    </recommendedName>
    <alternativeName>
        <fullName evidence="7">Aspartate transcarbamylase</fullName>
        <shortName evidence="7">ATCase</shortName>
    </alternativeName>
</protein>
<comment type="subunit">
    <text evidence="7">Heterododecamer (2C3:3R2) of six catalytic PyrB chains organized as two trimers (C3), and six regulatory PyrI chains organized as three dimers (R2).</text>
</comment>
<dbReference type="InterPro" id="IPR006130">
    <property type="entry name" value="Asp/Orn_carbamoylTrfase"/>
</dbReference>
<evidence type="ECO:0000256" key="7">
    <source>
        <dbReference type="HAMAP-Rule" id="MF_00001"/>
    </source>
</evidence>
<feature type="domain" description="Aspartate/ornithine carbamoyltransferase Asp/Orn-binding" evidence="8">
    <location>
        <begin position="157"/>
        <end position="299"/>
    </location>
</feature>
<dbReference type="EMBL" id="BMHQ01000009">
    <property type="protein sequence ID" value="GGE22344.1"/>
    <property type="molecule type" value="Genomic_DNA"/>
</dbReference>
<dbReference type="Pfam" id="PF02729">
    <property type="entry name" value="OTCace_N"/>
    <property type="match status" value="1"/>
</dbReference>
<dbReference type="PROSITE" id="PS00097">
    <property type="entry name" value="CARBAMOYLTRANSFERASE"/>
    <property type="match status" value="1"/>
</dbReference>
<evidence type="ECO:0000256" key="6">
    <source>
        <dbReference type="ARBA" id="ARBA00048859"/>
    </source>
</evidence>
<dbReference type="Proteomes" id="UP000625210">
    <property type="component" value="Unassembled WGS sequence"/>
</dbReference>